<dbReference type="Proteomes" id="UP000065641">
    <property type="component" value="Chromosome"/>
</dbReference>
<dbReference type="InterPro" id="IPR004360">
    <property type="entry name" value="Glyas_Fos-R_dOase_dom"/>
</dbReference>
<dbReference type="KEGG" id="pspi:PS2015_2828"/>
<dbReference type="PANTHER" id="PTHR21366:SF14">
    <property type="entry name" value="GLYOXALASE DOMAIN-CONTAINING PROTEIN 5"/>
    <property type="match status" value="1"/>
</dbReference>
<sequence length="359" mass="39109">MKSSAEQTKQQEAPSISRRNLLMTLPFLPFATRAIAQQSGTAAPIPVIGLHNFGLRVSDVQRSLEFYQGLFGCRVMSRVADKIALQVGEGNQYFSLAPTRAGEQPHISHFGLSVVDANRYSLQNRLSEHGITRTVDSMAVTSRPLSRAMRSWLARLPGEGDTMLADNHELFVADRDGVVFQLSAASSCGGGDDACNPEPAPAPGLIQLREINHMTTYVSNFQLSNEFYQNLFGLEVQAYQGTFPLLGLGDGRQFLMFVGGTQPGTPAQAGRIDHASINIEDFTEESVLQRLTDYGLSPRPEGATAEPLQHWVSRRMPDRGGIPGGTPEVYFADPDGIHIQLQHHTYCGGGDEFGGDCSQ</sequence>
<dbReference type="SUPFAM" id="SSF54593">
    <property type="entry name" value="Glyoxalase/Bleomycin resistance protein/Dihydroxybiphenyl dioxygenase"/>
    <property type="match status" value="2"/>
</dbReference>
<organism evidence="2 3">
    <name type="scientific">Pseudohongiella spirulinae</name>
    <dbReference type="NCBI Taxonomy" id="1249552"/>
    <lineage>
        <taxon>Bacteria</taxon>
        <taxon>Pseudomonadati</taxon>
        <taxon>Pseudomonadota</taxon>
        <taxon>Gammaproteobacteria</taxon>
        <taxon>Pseudomonadales</taxon>
        <taxon>Pseudohongiellaceae</taxon>
        <taxon>Pseudohongiella</taxon>
    </lineage>
</organism>
<dbReference type="RefSeq" id="WP_058022847.1">
    <property type="nucleotide sequence ID" value="NZ_CP013189.1"/>
</dbReference>
<dbReference type="InterPro" id="IPR050383">
    <property type="entry name" value="GlyoxalaseI/FosfomycinResist"/>
</dbReference>
<feature type="domain" description="VOC" evidence="1">
    <location>
        <begin position="49"/>
        <end position="185"/>
    </location>
</feature>
<feature type="domain" description="VOC" evidence="1">
    <location>
        <begin position="210"/>
        <end position="344"/>
    </location>
</feature>
<dbReference type="AlphaFoldDB" id="A0A0S2KH65"/>
<protein>
    <recommendedName>
        <fullName evidence="1">VOC domain-containing protein</fullName>
    </recommendedName>
</protein>
<reference evidence="2 3" key="1">
    <citation type="submission" date="2015-11" db="EMBL/GenBank/DDBJ databases">
        <authorList>
            <person name="Zhang Y."/>
            <person name="Guo Z."/>
        </authorList>
    </citation>
    <scope>NUCLEOTIDE SEQUENCE [LARGE SCALE GENOMIC DNA]</scope>
    <source>
        <strain evidence="2 3">KCTC 32221</strain>
    </source>
</reference>
<dbReference type="Gene3D" id="3.10.180.10">
    <property type="entry name" value="2,3-Dihydroxybiphenyl 1,2-Dioxygenase, domain 1"/>
    <property type="match status" value="2"/>
</dbReference>
<keyword evidence="3" id="KW-1185">Reference proteome</keyword>
<accession>A0A0S2KH65</accession>
<evidence type="ECO:0000313" key="3">
    <source>
        <dbReference type="Proteomes" id="UP000065641"/>
    </source>
</evidence>
<gene>
    <name evidence="2" type="ORF">PS2015_2828</name>
</gene>
<dbReference type="InterPro" id="IPR037523">
    <property type="entry name" value="VOC_core"/>
</dbReference>
<proteinExistence type="predicted"/>
<dbReference type="PROSITE" id="PS51819">
    <property type="entry name" value="VOC"/>
    <property type="match status" value="2"/>
</dbReference>
<dbReference type="OrthoDB" id="4265398at2"/>
<dbReference type="Pfam" id="PF00903">
    <property type="entry name" value="Glyoxalase"/>
    <property type="match status" value="1"/>
</dbReference>
<dbReference type="PANTHER" id="PTHR21366">
    <property type="entry name" value="GLYOXALASE FAMILY PROTEIN"/>
    <property type="match status" value="1"/>
</dbReference>
<dbReference type="InterPro" id="IPR029068">
    <property type="entry name" value="Glyas_Bleomycin-R_OHBP_Dase"/>
</dbReference>
<evidence type="ECO:0000259" key="1">
    <source>
        <dbReference type="PROSITE" id="PS51819"/>
    </source>
</evidence>
<dbReference type="EMBL" id="CP013189">
    <property type="protein sequence ID" value="ALO47459.1"/>
    <property type="molecule type" value="Genomic_DNA"/>
</dbReference>
<evidence type="ECO:0000313" key="2">
    <source>
        <dbReference type="EMBL" id="ALO47459.1"/>
    </source>
</evidence>
<name>A0A0S2KH65_9GAMM</name>